<comment type="caution">
    <text evidence="13">The sequence shown here is derived from an EMBL/GenBank/DDBJ whole genome shotgun (WGS) entry which is preliminary data.</text>
</comment>
<dbReference type="InterPro" id="IPR049035">
    <property type="entry name" value="ADDB_N"/>
</dbReference>
<gene>
    <name evidence="13" type="ORF">NSA23_13265</name>
</gene>
<dbReference type="EMBL" id="JANJZL010000011">
    <property type="protein sequence ID" value="MCR2045072.1"/>
    <property type="molecule type" value="Genomic_DNA"/>
</dbReference>
<evidence type="ECO:0000256" key="8">
    <source>
        <dbReference type="ARBA" id="ARBA00023125"/>
    </source>
</evidence>
<dbReference type="InterPro" id="IPR038726">
    <property type="entry name" value="PDDEXK_AddAB-type"/>
</dbReference>
<evidence type="ECO:0000256" key="7">
    <source>
        <dbReference type="ARBA" id="ARBA00022840"/>
    </source>
</evidence>
<dbReference type="GO" id="GO:0006310">
    <property type="term" value="P:DNA recombination"/>
    <property type="evidence" value="ECO:0007669"/>
    <property type="project" value="TreeGrafter"/>
</dbReference>
<evidence type="ECO:0000256" key="4">
    <source>
        <dbReference type="ARBA" id="ARBA00022801"/>
    </source>
</evidence>
<keyword evidence="2" id="KW-0547">Nucleotide-binding</keyword>
<evidence type="ECO:0000256" key="6">
    <source>
        <dbReference type="ARBA" id="ARBA00022839"/>
    </source>
</evidence>
<keyword evidence="4" id="KW-0378">Hydrolase</keyword>
<dbReference type="RefSeq" id="WP_042682647.1">
    <property type="nucleotide sequence ID" value="NZ_CABKTM010000049.1"/>
</dbReference>
<keyword evidence="6" id="KW-0269">Exonuclease</keyword>
<dbReference type="InterPro" id="IPR027417">
    <property type="entry name" value="P-loop_NTPase"/>
</dbReference>
<dbReference type="PANTHER" id="PTHR30591:SF1">
    <property type="entry name" value="RECBCD ENZYME SUBUNIT RECC"/>
    <property type="match status" value="1"/>
</dbReference>
<dbReference type="AlphaFoldDB" id="A0A9X2MKZ0"/>
<feature type="domain" description="PD-(D/E)XK endonuclease-like" evidence="10">
    <location>
        <begin position="750"/>
        <end position="1036"/>
    </location>
</feature>
<dbReference type="PANTHER" id="PTHR30591">
    <property type="entry name" value="RECBCD ENZYME SUBUNIT RECC"/>
    <property type="match status" value="1"/>
</dbReference>
<dbReference type="GO" id="GO:0004386">
    <property type="term" value="F:helicase activity"/>
    <property type="evidence" value="ECO:0007669"/>
    <property type="project" value="UniProtKB-KW"/>
</dbReference>
<feature type="domain" description="ATP-dependent helicase/deoxyribonuclease subunit B N-terminal" evidence="12">
    <location>
        <begin position="20"/>
        <end position="238"/>
    </location>
</feature>
<evidence type="ECO:0000256" key="9">
    <source>
        <dbReference type="ARBA" id="ARBA00023204"/>
    </source>
</evidence>
<evidence type="ECO:0000313" key="14">
    <source>
        <dbReference type="Proteomes" id="UP001142078"/>
    </source>
</evidence>
<dbReference type="Proteomes" id="UP001142078">
    <property type="component" value="Unassembled WGS sequence"/>
</dbReference>
<evidence type="ECO:0000256" key="5">
    <source>
        <dbReference type="ARBA" id="ARBA00022806"/>
    </source>
</evidence>
<protein>
    <submittedName>
        <fullName evidence="13">PD-(D/E)XK nuclease family protein</fullName>
    </submittedName>
</protein>
<dbReference type="Pfam" id="PF21445">
    <property type="entry name" value="ADDB_N"/>
    <property type="match status" value="1"/>
</dbReference>
<keyword evidence="5" id="KW-0347">Helicase</keyword>
<name>A0A9X2MKZ0_9FIRM</name>
<evidence type="ECO:0000259" key="10">
    <source>
        <dbReference type="Pfam" id="PF12705"/>
    </source>
</evidence>
<organism evidence="13 14">
    <name type="scientific">Anaerosalibacter massiliensis</name>
    <dbReference type="NCBI Taxonomy" id="1347392"/>
    <lineage>
        <taxon>Bacteria</taxon>
        <taxon>Bacillati</taxon>
        <taxon>Bacillota</taxon>
        <taxon>Tissierellia</taxon>
        <taxon>Tissierellales</taxon>
        <taxon>Sporanaerobacteraceae</taxon>
        <taxon>Anaerosalibacter</taxon>
    </lineage>
</organism>
<keyword evidence="9" id="KW-0234">DNA repair</keyword>
<keyword evidence="14" id="KW-1185">Reference proteome</keyword>
<dbReference type="GO" id="GO:0004527">
    <property type="term" value="F:exonuclease activity"/>
    <property type="evidence" value="ECO:0007669"/>
    <property type="project" value="UniProtKB-KW"/>
</dbReference>
<evidence type="ECO:0000259" key="11">
    <source>
        <dbReference type="Pfam" id="PF13361"/>
    </source>
</evidence>
<evidence type="ECO:0000313" key="13">
    <source>
        <dbReference type="EMBL" id="MCR2045072.1"/>
    </source>
</evidence>
<dbReference type="Pfam" id="PF12705">
    <property type="entry name" value="PDDEXK_1"/>
    <property type="match status" value="1"/>
</dbReference>
<keyword evidence="8" id="KW-0238">DNA-binding</keyword>
<reference evidence="13" key="1">
    <citation type="submission" date="2022-07" db="EMBL/GenBank/DDBJ databases">
        <title>Enhanced cultured diversity of the mouse gut microbiota enables custom-made synthetic communities.</title>
        <authorList>
            <person name="Afrizal A."/>
        </authorList>
    </citation>
    <scope>NUCLEOTIDE SEQUENCE</scope>
    <source>
        <strain evidence="13">DSM 29482</strain>
    </source>
</reference>
<dbReference type="Gene3D" id="3.40.50.300">
    <property type="entry name" value="P-loop containing nucleotide triphosphate hydrolases"/>
    <property type="match status" value="3"/>
</dbReference>
<evidence type="ECO:0000256" key="2">
    <source>
        <dbReference type="ARBA" id="ARBA00022741"/>
    </source>
</evidence>
<dbReference type="InterPro" id="IPR014017">
    <property type="entry name" value="DNA_helicase_UvrD-like_C"/>
</dbReference>
<dbReference type="SUPFAM" id="SSF52540">
    <property type="entry name" value="P-loop containing nucleoside triphosphate hydrolases"/>
    <property type="match status" value="2"/>
</dbReference>
<dbReference type="InterPro" id="IPR011604">
    <property type="entry name" value="PDDEXK-like_dom_sf"/>
</dbReference>
<keyword evidence="7" id="KW-0067">ATP-binding</keyword>
<feature type="domain" description="UvrD-like helicase C-terminal" evidence="11">
    <location>
        <begin position="276"/>
        <end position="627"/>
    </location>
</feature>
<keyword evidence="3" id="KW-0227">DNA damage</keyword>
<sequence length="1040" mass="123410">MANRIVFYGPVNNNKRNDLLKLSIDYVKKHKANNFFYILPNRKLLEKCKKVLLKDRMGAFDLNVFTFDDVVKGLLEEKLYTNIDLEIKEIILQKTLKGLYEKGEIKYYKNMIDKDGFIEDVSYIIGEIKRSLLTPEEFNKNTPDISFYKEIGLIYNEYEKFLNDNNLLDTEESFLKSLNVLKDNTDYFKNIDFIIIDEFFDFKPQELELLREMIKQPLDIYINIPYKRESEFTCVKETLKFLQSVGFEIVEVKKKEEKNLFEVIGDNLFLEKGYSLKETDNITLIKAANKYIEIKRICQEIKILYNKGVPLKDIGIVITDSQEYLHSTFNVFKEEGIPCFISEEIPLIDMPLVKEFLNIIELKMNKFNKESIIKRIKNSYFNIYSGKEKDKVEYILYSLNYNNINELKTMIMEEGNRILALSQDENVEEKWEELNYLMDSIESLNNEGDLIPDRGGIEEIVDILIDIIDSYNIIEKINKIYRETEDYSIFHRDMSSLSKLKQVLERIKLEIPLVYNDIDLEDFYNLLLRYLEREIVIGILGDSKGVNILTIPLLRGLKFQALFITGLVEGKYPKLKEENFFFKEDNYYNLKKIGFNVENFYEKLDKESLGFVIAITRCTKLLYLSYPENSLKDEVNIPSIFLDELISLFPEEKINIIELDMDYLIKNDFKEITTEKELINHLLYRYFEGEEVTNYIKMLNSIDDSILAKINEKVECEIYRNKEEFNKYNGFIGDRSIEEDLKLNKKDSVFSITYFETYGKCPYKFLMERILKLEGMERFVEEFTPLDKGNIFHQVLKDYYSLYRKHMKLHIMGEKIFEVENTLPEINKRIEKILENNGIKTTNKLWCIRIENMSNTILNLIKKDLDRLSASRYKMVPYDFEVEFGYIEDFSLDTGNEKLKIFGKIDRIDKFLDFDKYILYDYKTSSYGIKKLKDMNEGISFQLPVYIMSQKHKDIISGGYIDISKTNVHMELVKENEKELVNKKRGNGILDKESWDMLMRGMENTMQEYIESIYRGDFSINPKECDKYCPYIEVCRYNFR</sequence>
<keyword evidence="1" id="KW-0540">Nuclease</keyword>
<accession>A0A9X2MKZ0</accession>
<dbReference type="GO" id="GO:0003677">
    <property type="term" value="F:DNA binding"/>
    <property type="evidence" value="ECO:0007669"/>
    <property type="project" value="UniProtKB-KW"/>
</dbReference>
<dbReference type="GO" id="GO:0006281">
    <property type="term" value="P:DNA repair"/>
    <property type="evidence" value="ECO:0007669"/>
    <property type="project" value="UniProtKB-KW"/>
</dbReference>
<dbReference type="Gene3D" id="3.90.320.10">
    <property type="match status" value="1"/>
</dbReference>
<dbReference type="GO" id="GO:0005524">
    <property type="term" value="F:ATP binding"/>
    <property type="evidence" value="ECO:0007669"/>
    <property type="project" value="UniProtKB-KW"/>
</dbReference>
<proteinExistence type="predicted"/>
<dbReference type="OrthoDB" id="9758506at2"/>
<evidence type="ECO:0000256" key="1">
    <source>
        <dbReference type="ARBA" id="ARBA00022722"/>
    </source>
</evidence>
<evidence type="ECO:0000259" key="12">
    <source>
        <dbReference type="Pfam" id="PF21445"/>
    </source>
</evidence>
<dbReference type="Pfam" id="PF13361">
    <property type="entry name" value="UvrD_C"/>
    <property type="match status" value="1"/>
</dbReference>
<evidence type="ECO:0000256" key="3">
    <source>
        <dbReference type="ARBA" id="ARBA00022763"/>
    </source>
</evidence>